<dbReference type="CDD" id="cd16792">
    <property type="entry name" value="SP-RING_Siz-like"/>
    <property type="match status" value="1"/>
</dbReference>
<dbReference type="InterPro" id="IPR031141">
    <property type="entry name" value="SIZ1/2_SP-RING"/>
</dbReference>
<comment type="function">
    <text evidence="10">Probable SUMO E3 ligase that may regulate Pi starvation responses.</text>
</comment>
<dbReference type="GO" id="GO:0016874">
    <property type="term" value="F:ligase activity"/>
    <property type="evidence" value="ECO:0007669"/>
    <property type="project" value="UniProtKB-KW"/>
</dbReference>
<feature type="domain" description="SP-RING-type" evidence="13">
    <location>
        <begin position="106"/>
        <end position="189"/>
    </location>
</feature>
<gene>
    <name evidence="14" type="primary">SIZ1_8</name>
    <name evidence="14" type="ORF">g.90486</name>
</gene>
<evidence type="ECO:0000256" key="6">
    <source>
        <dbReference type="ARBA" id="ARBA00022771"/>
    </source>
</evidence>
<keyword evidence="8" id="KW-0862">Zinc</keyword>
<evidence type="ECO:0000256" key="10">
    <source>
        <dbReference type="ARBA" id="ARBA00059134"/>
    </source>
</evidence>
<dbReference type="AlphaFoldDB" id="A0A1D1XLK6"/>
<dbReference type="GO" id="GO:0008270">
    <property type="term" value="F:zinc ion binding"/>
    <property type="evidence" value="ECO:0007669"/>
    <property type="project" value="UniProtKB-KW"/>
</dbReference>
<dbReference type="PROSITE" id="PS51044">
    <property type="entry name" value="ZF_SP_RING"/>
    <property type="match status" value="1"/>
</dbReference>
<evidence type="ECO:0000256" key="1">
    <source>
        <dbReference type="ARBA" id="ARBA00004123"/>
    </source>
</evidence>
<comment type="pathway">
    <text evidence="2">Protein modification; protein sumoylation.</text>
</comment>
<dbReference type="Gene3D" id="3.30.40.10">
    <property type="entry name" value="Zinc/RING finger domain, C3HC4 (zinc finger)"/>
    <property type="match status" value="1"/>
</dbReference>
<feature type="compositionally biased region" description="Polar residues" evidence="12">
    <location>
        <begin position="537"/>
        <end position="550"/>
    </location>
</feature>
<comment type="similarity">
    <text evidence="3">Belongs to the PIAS family.</text>
</comment>
<dbReference type="PANTHER" id="PTHR10782:SF102">
    <property type="entry name" value="E3 SUMO-PROTEIN LIGASE SIZ1"/>
    <property type="match status" value="1"/>
</dbReference>
<keyword evidence="9" id="KW-0539">Nucleus</keyword>
<dbReference type="FunFam" id="3.30.40.10:FF:000241">
    <property type="entry name" value="E3 SUMO-protein ligase SIZ2"/>
    <property type="match status" value="1"/>
</dbReference>
<dbReference type="PANTHER" id="PTHR10782">
    <property type="entry name" value="ZINC FINGER MIZ DOMAIN-CONTAINING PROTEIN"/>
    <property type="match status" value="1"/>
</dbReference>
<keyword evidence="6 11" id="KW-0863">Zinc-finger</keyword>
<evidence type="ECO:0000313" key="14">
    <source>
        <dbReference type="EMBL" id="JAT43261.1"/>
    </source>
</evidence>
<comment type="subcellular location">
    <subcellularLocation>
        <location evidence="1">Nucleus</location>
    </subcellularLocation>
</comment>
<evidence type="ECO:0000256" key="3">
    <source>
        <dbReference type="ARBA" id="ARBA00005383"/>
    </source>
</evidence>
<feature type="compositionally biased region" description="Polar residues" evidence="12">
    <location>
        <begin position="612"/>
        <end position="630"/>
    </location>
</feature>
<evidence type="ECO:0000256" key="12">
    <source>
        <dbReference type="SAM" id="MobiDB-lite"/>
    </source>
</evidence>
<evidence type="ECO:0000256" key="9">
    <source>
        <dbReference type="ARBA" id="ARBA00023242"/>
    </source>
</evidence>
<accession>A0A1D1XLK6</accession>
<dbReference type="EMBL" id="GDJX01024675">
    <property type="protein sequence ID" value="JAT43261.1"/>
    <property type="molecule type" value="Transcribed_RNA"/>
</dbReference>
<keyword evidence="7" id="KW-0833">Ubl conjugation pathway</keyword>
<evidence type="ECO:0000256" key="2">
    <source>
        <dbReference type="ARBA" id="ARBA00004718"/>
    </source>
</evidence>
<keyword evidence="4" id="KW-0808">Transferase</keyword>
<evidence type="ECO:0000256" key="4">
    <source>
        <dbReference type="ARBA" id="ARBA00022679"/>
    </source>
</evidence>
<dbReference type="GO" id="GO:0005634">
    <property type="term" value="C:nucleus"/>
    <property type="evidence" value="ECO:0007669"/>
    <property type="project" value="UniProtKB-SubCell"/>
</dbReference>
<dbReference type="InterPro" id="IPR013083">
    <property type="entry name" value="Znf_RING/FYVE/PHD"/>
</dbReference>
<organism evidence="14">
    <name type="scientific">Anthurium amnicola</name>
    <dbReference type="NCBI Taxonomy" id="1678845"/>
    <lineage>
        <taxon>Eukaryota</taxon>
        <taxon>Viridiplantae</taxon>
        <taxon>Streptophyta</taxon>
        <taxon>Embryophyta</taxon>
        <taxon>Tracheophyta</taxon>
        <taxon>Spermatophyta</taxon>
        <taxon>Magnoliopsida</taxon>
        <taxon>Liliopsida</taxon>
        <taxon>Araceae</taxon>
        <taxon>Pothoideae</taxon>
        <taxon>Potheae</taxon>
        <taxon>Anthurium</taxon>
    </lineage>
</organism>
<evidence type="ECO:0000256" key="8">
    <source>
        <dbReference type="ARBA" id="ARBA00022833"/>
    </source>
</evidence>
<dbReference type="GO" id="GO:0061665">
    <property type="term" value="F:SUMO ligase activity"/>
    <property type="evidence" value="ECO:0007669"/>
    <property type="project" value="UniProtKB-ARBA"/>
</dbReference>
<evidence type="ECO:0000256" key="7">
    <source>
        <dbReference type="ARBA" id="ARBA00022786"/>
    </source>
</evidence>
<protein>
    <submittedName>
        <fullName evidence="14">E3 SUMO-protein ligase SIZ1</fullName>
    </submittedName>
</protein>
<evidence type="ECO:0000259" key="13">
    <source>
        <dbReference type="PROSITE" id="PS51044"/>
    </source>
</evidence>
<sequence length="643" mass="70070">MPSSCIVSTGMPVRATNRPGSQLLGINGRDDGPVITTCSREGINKISFTRSDARTFCFGLRIAKRRNIQQVLSLIPKETDGERFEDALARVCRCIGGGAAAENPDSDSDLEVVADSVTVNLRCPMSGSRIKIAGRFKPCIHMGCFDLETFVELNQRSRKWQCPICLKNYSLEHIIIDPYFNRITSLLQNCGEDVNELDVKPDGSWRVRSEGENRALEQWHLSDGTLCVFTDIEVKTDSDLLKQTKQEGTGLKLGIKRNSDGIWEVSKPKDMMPLSSGNHAPEKFENECQKIMPLSVSATGSYRDEDDPSVNQDGRGHFDFSTSNGQELDSMNFDMYNIDDRMPPAPSKDADIIVLSDSEEDNITLISPEAAYDTGLTNATGIPFTATHPGVQESYLVDTNGASSLGFGNTDYFLWPSLPTCSQTGAGFQLFNNDVDVPDALVDMQRTSLGCAPMNGYGLASDGATGDASKAHDLTACPPNDHCRQHHEGLPHQSSFGPSTCRSNAEVISSLVDNPLAFAGDDPSLQIFLPTQPAGMPSQSNLSQQVDISNGTHTDDWISLRLGGNDGNHIESAAANGLNSRHLFGTKEDRMNTLANTASLLLNMNDDISDKGATNNQRSDSSFSHPQQPRSVKPRLYLSIDSD</sequence>
<name>A0A1D1XLK6_9ARAE</name>
<dbReference type="Pfam" id="PF02891">
    <property type="entry name" value="zf-MIZ"/>
    <property type="match status" value="1"/>
</dbReference>
<dbReference type="GO" id="GO:0000785">
    <property type="term" value="C:chromatin"/>
    <property type="evidence" value="ECO:0007669"/>
    <property type="project" value="TreeGrafter"/>
</dbReference>
<evidence type="ECO:0000256" key="11">
    <source>
        <dbReference type="PROSITE-ProRule" id="PRU00452"/>
    </source>
</evidence>
<feature type="region of interest" description="Disordered" evidence="12">
    <location>
        <begin position="529"/>
        <end position="550"/>
    </location>
</feature>
<keyword evidence="14" id="KW-0436">Ligase</keyword>
<keyword evidence="5" id="KW-0479">Metal-binding</keyword>
<dbReference type="GO" id="GO:0016925">
    <property type="term" value="P:protein sumoylation"/>
    <property type="evidence" value="ECO:0007669"/>
    <property type="project" value="UniProtKB-ARBA"/>
</dbReference>
<evidence type="ECO:0000256" key="5">
    <source>
        <dbReference type="ARBA" id="ARBA00022723"/>
    </source>
</evidence>
<reference evidence="14" key="1">
    <citation type="submission" date="2015-07" db="EMBL/GenBank/DDBJ databases">
        <title>Transcriptome Assembly of Anthurium amnicola.</title>
        <authorList>
            <person name="Suzuki J."/>
        </authorList>
    </citation>
    <scope>NUCLEOTIDE SEQUENCE</scope>
</reference>
<feature type="region of interest" description="Disordered" evidence="12">
    <location>
        <begin position="608"/>
        <end position="643"/>
    </location>
</feature>
<dbReference type="InterPro" id="IPR004181">
    <property type="entry name" value="Znf_MIZ"/>
</dbReference>
<proteinExistence type="inferred from homology"/>